<protein>
    <submittedName>
        <fullName evidence="2">Uncharacterized protein</fullName>
    </submittedName>
</protein>
<dbReference type="EMBL" id="JBHFFA010000001">
    <property type="protein sequence ID" value="KAL2649809.1"/>
    <property type="molecule type" value="Genomic_DNA"/>
</dbReference>
<sequence length="66" mass="7188">MKYLRMGISSLTSPMMKHGYQQTDPGADHHEVNKSVTSADDHPLHTTGALGVVVNQIPRTSGSKRD</sequence>
<feature type="region of interest" description="Disordered" evidence="1">
    <location>
        <begin position="14"/>
        <end position="33"/>
    </location>
</feature>
<keyword evidence="3" id="KW-1185">Reference proteome</keyword>
<accession>A0ABD1ZHS9</accession>
<dbReference type="Proteomes" id="UP001605036">
    <property type="component" value="Unassembled WGS sequence"/>
</dbReference>
<dbReference type="AlphaFoldDB" id="A0ABD1ZHS9"/>
<reference evidence="2 3" key="1">
    <citation type="submission" date="2024-09" db="EMBL/GenBank/DDBJ databases">
        <title>Chromosome-scale assembly of Riccia fluitans.</title>
        <authorList>
            <person name="Paukszto L."/>
            <person name="Sawicki J."/>
            <person name="Karawczyk K."/>
            <person name="Piernik-Szablinska J."/>
            <person name="Szczecinska M."/>
            <person name="Mazdziarz M."/>
        </authorList>
    </citation>
    <scope>NUCLEOTIDE SEQUENCE [LARGE SCALE GENOMIC DNA]</scope>
    <source>
        <strain evidence="2">Rf_01</strain>
        <tissue evidence="2">Aerial parts of the thallus</tissue>
    </source>
</reference>
<evidence type="ECO:0000313" key="3">
    <source>
        <dbReference type="Proteomes" id="UP001605036"/>
    </source>
</evidence>
<comment type="caution">
    <text evidence="2">The sequence shown here is derived from an EMBL/GenBank/DDBJ whole genome shotgun (WGS) entry which is preliminary data.</text>
</comment>
<organism evidence="2 3">
    <name type="scientific">Riccia fluitans</name>
    <dbReference type="NCBI Taxonomy" id="41844"/>
    <lineage>
        <taxon>Eukaryota</taxon>
        <taxon>Viridiplantae</taxon>
        <taxon>Streptophyta</taxon>
        <taxon>Embryophyta</taxon>
        <taxon>Marchantiophyta</taxon>
        <taxon>Marchantiopsida</taxon>
        <taxon>Marchantiidae</taxon>
        <taxon>Marchantiales</taxon>
        <taxon>Ricciaceae</taxon>
        <taxon>Riccia</taxon>
    </lineage>
</organism>
<evidence type="ECO:0000313" key="2">
    <source>
        <dbReference type="EMBL" id="KAL2649809.1"/>
    </source>
</evidence>
<name>A0ABD1ZHS9_9MARC</name>
<gene>
    <name evidence="2" type="ORF">R1flu_017937</name>
</gene>
<proteinExistence type="predicted"/>
<evidence type="ECO:0000256" key="1">
    <source>
        <dbReference type="SAM" id="MobiDB-lite"/>
    </source>
</evidence>